<evidence type="ECO:0000256" key="1">
    <source>
        <dbReference type="SAM" id="MobiDB-lite"/>
    </source>
</evidence>
<sequence length="88" mass="9457">MASLILRLQVDPATGRKDVVIQYESDSDALPMEHEEEHRRLVDKLIAGGTLKASEVGRVIVQRDTPAGQASEPTSSAEETSGKVGQKA</sequence>
<proteinExistence type="predicted"/>
<accession>A0ABX7PAI8</accession>
<feature type="region of interest" description="Disordered" evidence="1">
    <location>
        <begin position="57"/>
        <end position="88"/>
    </location>
</feature>
<name>A0ABX7PAI8_9BACT</name>
<keyword evidence="4" id="KW-1185">Reference proteome</keyword>
<dbReference type="EMBL" id="CP071090">
    <property type="protein sequence ID" value="QSQ27467.1"/>
    <property type="molecule type" value="Genomic_DNA"/>
</dbReference>
<evidence type="ECO:0000259" key="2">
    <source>
        <dbReference type="Pfam" id="PF20002"/>
    </source>
</evidence>
<dbReference type="RefSeq" id="WP_206728988.1">
    <property type="nucleotide sequence ID" value="NZ_CP071090.1"/>
</dbReference>
<reference evidence="3 4" key="1">
    <citation type="submission" date="2021-02" db="EMBL/GenBank/DDBJ databases">
        <title>De Novo genome assembly of isolated myxobacteria.</title>
        <authorList>
            <person name="Stevens D.C."/>
        </authorList>
    </citation>
    <scope>NUCLEOTIDE SEQUENCE [LARGE SCALE GENOMIC DNA]</scope>
    <source>
        <strain evidence="4">SCPEA02</strain>
    </source>
</reference>
<gene>
    <name evidence="3" type="ORF">JY651_22265</name>
</gene>
<dbReference type="InterPro" id="IPR045483">
    <property type="entry name" value="fvmX3-analog"/>
</dbReference>
<protein>
    <recommendedName>
        <fullName evidence="2">FtsH ternary system domain-containing protein</fullName>
    </recommendedName>
</protein>
<feature type="compositionally biased region" description="Low complexity" evidence="1">
    <location>
        <begin position="70"/>
        <end position="79"/>
    </location>
</feature>
<dbReference type="Pfam" id="PF20002">
    <property type="entry name" value="fvmX3-analog"/>
    <property type="match status" value="1"/>
</dbReference>
<dbReference type="Proteomes" id="UP000662747">
    <property type="component" value="Chromosome"/>
</dbReference>
<organism evidence="3 4">
    <name type="scientific">Pyxidicoccus parkwayensis</name>
    <dbReference type="NCBI Taxonomy" id="2813578"/>
    <lineage>
        <taxon>Bacteria</taxon>
        <taxon>Pseudomonadati</taxon>
        <taxon>Myxococcota</taxon>
        <taxon>Myxococcia</taxon>
        <taxon>Myxococcales</taxon>
        <taxon>Cystobacterineae</taxon>
        <taxon>Myxococcaceae</taxon>
        <taxon>Pyxidicoccus</taxon>
    </lineage>
</organism>
<evidence type="ECO:0000313" key="4">
    <source>
        <dbReference type="Proteomes" id="UP000662747"/>
    </source>
</evidence>
<evidence type="ECO:0000313" key="3">
    <source>
        <dbReference type="EMBL" id="QSQ27467.1"/>
    </source>
</evidence>
<feature type="domain" description="FtsH ternary system" evidence="2">
    <location>
        <begin position="1"/>
        <end position="78"/>
    </location>
</feature>